<dbReference type="AlphaFoldDB" id="A0ABD0TQ34"/>
<reference evidence="1 2" key="1">
    <citation type="submission" date="2024-06" db="EMBL/GenBank/DDBJ databases">
        <title>A chromosome-level genome assembly of beet webworm, Loxostege sticticalis.</title>
        <authorList>
            <person name="Zhang Y."/>
        </authorList>
    </citation>
    <scope>NUCLEOTIDE SEQUENCE [LARGE SCALE GENOMIC DNA]</scope>
    <source>
        <strain evidence="1">AQ028</strain>
        <tissue evidence="1">Male pupae</tissue>
    </source>
</reference>
<organism evidence="1 2">
    <name type="scientific">Loxostege sticticalis</name>
    <name type="common">Beet webworm moth</name>
    <dbReference type="NCBI Taxonomy" id="481309"/>
    <lineage>
        <taxon>Eukaryota</taxon>
        <taxon>Metazoa</taxon>
        <taxon>Ecdysozoa</taxon>
        <taxon>Arthropoda</taxon>
        <taxon>Hexapoda</taxon>
        <taxon>Insecta</taxon>
        <taxon>Pterygota</taxon>
        <taxon>Neoptera</taxon>
        <taxon>Endopterygota</taxon>
        <taxon>Lepidoptera</taxon>
        <taxon>Glossata</taxon>
        <taxon>Ditrysia</taxon>
        <taxon>Pyraloidea</taxon>
        <taxon>Crambidae</taxon>
        <taxon>Pyraustinae</taxon>
        <taxon>Loxostege</taxon>
    </lineage>
</organism>
<comment type="caution">
    <text evidence="1">The sequence shown here is derived from an EMBL/GenBank/DDBJ whole genome shotgun (WGS) entry which is preliminary data.</text>
</comment>
<evidence type="ECO:0000313" key="2">
    <source>
        <dbReference type="Proteomes" id="UP001549921"/>
    </source>
</evidence>
<proteinExistence type="predicted"/>
<accession>A0ABD0TQ34</accession>
<protein>
    <submittedName>
        <fullName evidence="1">Uncharacterized protein</fullName>
    </submittedName>
</protein>
<sequence>MSYVKCNSCNIVIDELLSYIQNKVSISDEESLVRICSSVFTSVQIENSKKLLFEAVSSELKRKIRKGKGKENRELYDIISFFKATDPDVLPIFVARDLEKLPPITFDHLDVSKTVTGTDGLTCPPKHGIISYRTIRLIQACKCPNQTGNHHTNQFLNLCCPIWESKPEPRVKRSALTTRTRRRLKNSNLNYSKQVSVKRFLRGNLKAERNEK</sequence>
<evidence type="ECO:0000313" key="1">
    <source>
        <dbReference type="EMBL" id="KAL0851478.1"/>
    </source>
</evidence>
<dbReference type="EMBL" id="JBEDNZ010000002">
    <property type="protein sequence ID" value="KAL0851478.1"/>
    <property type="molecule type" value="Genomic_DNA"/>
</dbReference>
<name>A0ABD0TQ34_LOXSC</name>
<dbReference type="Proteomes" id="UP001549921">
    <property type="component" value="Unassembled WGS sequence"/>
</dbReference>
<gene>
    <name evidence="1" type="ORF">ABMA28_007275</name>
</gene>